<feature type="region of interest" description="Disordered" evidence="5">
    <location>
        <begin position="540"/>
        <end position="565"/>
    </location>
</feature>
<dbReference type="GO" id="GO:0022857">
    <property type="term" value="F:transmembrane transporter activity"/>
    <property type="evidence" value="ECO:0007669"/>
    <property type="project" value="InterPro"/>
</dbReference>
<dbReference type="InterPro" id="IPR050382">
    <property type="entry name" value="MFS_Na/Anion_cotransporter"/>
</dbReference>
<keyword evidence="3 6" id="KW-1133">Transmembrane helix</keyword>
<feature type="transmembrane region" description="Helical" evidence="6">
    <location>
        <begin position="169"/>
        <end position="186"/>
    </location>
</feature>
<feature type="chain" id="PRO_5005189515" description="Major facilitator superfamily (MFS) profile domain-containing protein" evidence="7">
    <location>
        <begin position="25"/>
        <end position="565"/>
    </location>
</feature>
<feature type="transmembrane region" description="Helical" evidence="6">
    <location>
        <begin position="376"/>
        <end position="396"/>
    </location>
</feature>
<protein>
    <recommendedName>
        <fullName evidence="8">Major facilitator superfamily (MFS) profile domain-containing protein</fullName>
    </recommendedName>
</protein>
<feature type="domain" description="Major facilitator superfamily (MFS) profile" evidence="8">
    <location>
        <begin position="11"/>
        <end position="535"/>
    </location>
</feature>
<dbReference type="Pfam" id="PF07690">
    <property type="entry name" value="MFS_1"/>
    <property type="match status" value="1"/>
</dbReference>
<feature type="transmembrane region" description="Helical" evidence="6">
    <location>
        <begin position="48"/>
        <end position="69"/>
    </location>
</feature>
<feature type="transmembrane region" description="Helical" evidence="6">
    <location>
        <begin position="468"/>
        <end position="491"/>
    </location>
</feature>
<name>A0A0G4G5C4_9ALVE</name>
<feature type="transmembrane region" description="Helical" evidence="6">
    <location>
        <begin position="408"/>
        <end position="427"/>
    </location>
</feature>
<feature type="region of interest" description="Disordered" evidence="5">
    <location>
        <begin position="229"/>
        <end position="298"/>
    </location>
</feature>
<dbReference type="InterPro" id="IPR020846">
    <property type="entry name" value="MFS_dom"/>
</dbReference>
<dbReference type="GO" id="GO:0016020">
    <property type="term" value="C:membrane"/>
    <property type="evidence" value="ECO:0007669"/>
    <property type="project" value="UniProtKB-SubCell"/>
</dbReference>
<dbReference type="AlphaFoldDB" id="A0A0G4G5C4"/>
<feature type="transmembrane region" description="Helical" evidence="6">
    <location>
        <begin position="511"/>
        <end position="531"/>
    </location>
</feature>
<feature type="compositionally biased region" description="Acidic residues" evidence="5">
    <location>
        <begin position="248"/>
        <end position="257"/>
    </location>
</feature>
<keyword evidence="7" id="KW-0732">Signal</keyword>
<organism evidence="9">
    <name type="scientific">Chromera velia CCMP2878</name>
    <dbReference type="NCBI Taxonomy" id="1169474"/>
    <lineage>
        <taxon>Eukaryota</taxon>
        <taxon>Sar</taxon>
        <taxon>Alveolata</taxon>
        <taxon>Colpodellida</taxon>
        <taxon>Chromeraceae</taxon>
        <taxon>Chromera</taxon>
    </lineage>
</organism>
<evidence type="ECO:0000256" key="1">
    <source>
        <dbReference type="ARBA" id="ARBA00004141"/>
    </source>
</evidence>
<dbReference type="SUPFAM" id="SSF103473">
    <property type="entry name" value="MFS general substrate transporter"/>
    <property type="match status" value="1"/>
</dbReference>
<keyword evidence="2 6" id="KW-0812">Transmembrane</keyword>
<dbReference type="PROSITE" id="PS50850">
    <property type="entry name" value="MFS"/>
    <property type="match status" value="1"/>
</dbReference>
<feature type="signal peptide" evidence="7">
    <location>
        <begin position="1"/>
        <end position="24"/>
    </location>
</feature>
<dbReference type="Gene3D" id="1.20.1250.20">
    <property type="entry name" value="MFS general substrate transporter like domains"/>
    <property type="match status" value="2"/>
</dbReference>
<evidence type="ECO:0000256" key="7">
    <source>
        <dbReference type="SAM" id="SignalP"/>
    </source>
</evidence>
<feature type="transmembrane region" description="Helical" evidence="6">
    <location>
        <begin position="76"/>
        <end position="96"/>
    </location>
</feature>
<evidence type="ECO:0000256" key="2">
    <source>
        <dbReference type="ARBA" id="ARBA00022692"/>
    </source>
</evidence>
<dbReference type="PANTHER" id="PTHR11662:SF446">
    <property type="entry name" value="SODIUM-DEPENDENT PHOSPHATE TRANSPORT PROTEIN 1, CHLOROPLASTIC"/>
    <property type="match status" value="1"/>
</dbReference>
<accession>A0A0G4G5C4</accession>
<evidence type="ECO:0000256" key="3">
    <source>
        <dbReference type="ARBA" id="ARBA00022989"/>
    </source>
</evidence>
<dbReference type="InterPro" id="IPR011701">
    <property type="entry name" value="MFS"/>
</dbReference>
<dbReference type="EMBL" id="CDMZ01000892">
    <property type="protein sequence ID" value="CEM23435.1"/>
    <property type="molecule type" value="Genomic_DNA"/>
</dbReference>
<feature type="transmembrane region" description="Helical" evidence="6">
    <location>
        <begin position="335"/>
        <end position="356"/>
    </location>
</feature>
<dbReference type="VEuPathDB" id="CryptoDB:Cvel_20264"/>
<proteinExistence type="predicted"/>
<reference evidence="9" key="1">
    <citation type="submission" date="2014-11" db="EMBL/GenBank/DDBJ databases">
        <authorList>
            <person name="Otto D Thomas"/>
            <person name="Naeem Raeece"/>
        </authorList>
    </citation>
    <scope>NUCLEOTIDE SEQUENCE</scope>
</reference>
<feature type="transmembrane region" description="Helical" evidence="6">
    <location>
        <begin position="137"/>
        <end position="163"/>
    </location>
</feature>
<evidence type="ECO:0000259" key="8">
    <source>
        <dbReference type="PROSITE" id="PS50850"/>
    </source>
</evidence>
<dbReference type="InterPro" id="IPR036259">
    <property type="entry name" value="MFS_trans_sf"/>
</dbReference>
<evidence type="ECO:0000256" key="5">
    <source>
        <dbReference type="SAM" id="MobiDB-lite"/>
    </source>
</evidence>
<gene>
    <name evidence="9" type="ORF">Cvel_20264</name>
</gene>
<feature type="compositionally biased region" description="Gly residues" evidence="5">
    <location>
        <begin position="260"/>
        <end position="270"/>
    </location>
</feature>
<evidence type="ECO:0000256" key="6">
    <source>
        <dbReference type="SAM" id="Phobius"/>
    </source>
</evidence>
<evidence type="ECO:0000256" key="4">
    <source>
        <dbReference type="ARBA" id="ARBA00023136"/>
    </source>
</evidence>
<feature type="transmembrane region" description="Helical" evidence="6">
    <location>
        <begin position="433"/>
        <end position="456"/>
    </location>
</feature>
<comment type="subcellular location">
    <subcellularLocation>
        <location evidence="1">Membrane</location>
        <topology evidence="1">Multi-pass membrane protein</topology>
    </subcellularLocation>
</comment>
<dbReference type="PhylomeDB" id="A0A0G4G5C4"/>
<sequence>MNKNPWGHWVLLTLTSLAVFISYADRSNISYAISDMAETYNWDETVKGLVMGSFLAGYCVTQWIGGLLADKFGGKHVLSLGLFFWSLFTALTPVAADMNLLVLLLCRVGLGLGEGVSLPAVHSMISRHVPHSVQSSGVAIVTAACYLGTSAAFMITSHLMLAYGWKSTFFLFGAVAVLWFPLWLPFDPHTGWFHVRFVCDGGRGAGSLEREMERPAEYARVPTDVETGGEGIIPPRILGSPEKLVSQETDEETEGDGDGGHGGGRGGGGQSPTTTAQSSAMGRVERRDVDIGGGDAQRPMEAVEEEGTTKTQWQCVAGLVVAVQKTLKFLRHKEVWSIILGQYFQSWGLWGLLSWMPDFFHEFYGVDKEDWIFATGPYVIQGICGMLSGAAADLLISRWKVRTLRVRQVLQVVSMIGPAVFLMLAVLDVREKFVGSLYVGIGTGLSALSLGGVSVVQLDVAPQNAGFVFSLGNTAAIFAGLLAVPISGKLLDVAQTWWEDPAEGEKNRWKIVMLLFAVHYAVGAFLFAALCGDERIEADKSTRELRQEEEEGSQKSHPSQEGEGR</sequence>
<dbReference type="PANTHER" id="PTHR11662">
    <property type="entry name" value="SOLUTE CARRIER FAMILY 17"/>
    <property type="match status" value="1"/>
</dbReference>
<keyword evidence="4 6" id="KW-0472">Membrane</keyword>
<feature type="compositionally biased region" description="Polar residues" evidence="5">
    <location>
        <begin position="271"/>
        <end position="280"/>
    </location>
</feature>
<evidence type="ECO:0000313" key="9">
    <source>
        <dbReference type="EMBL" id="CEM23435.1"/>
    </source>
</evidence>